<dbReference type="InterPro" id="IPR035093">
    <property type="entry name" value="RelE/ParE_toxin_dom_sf"/>
</dbReference>
<proteinExistence type="inferred from homology"/>
<keyword evidence="3" id="KW-0378">Hydrolase</keyword>
<evidence type="ECO:0000313" key="3">
    <source>
        <dbReference type="EMBL" id="MCP2369991.1"/>
    </source>
</evidence>
<dbReference type="PANTHER" id="PTHR35601:SF1">
    <property type="entry name" value="TOXIN RELE"/>
    <property type="match status" value="1"/>
</dbReference>
<reference evidence="3" key="1">
    <citation type="submission" date="2022-06" db="EMBL/GenBank/DDBJ databases">
        <title>Sequencing the genomes of 1000 actinobacteria strains.</title>
        <authorList>
            <person name="Klenk H.-P."/>
        </authorList>
    </citation>
    <scope>NUCLEOTIDE SEQUENCE</scope>
    <source>
        <strain evidence="3">DSM 22016</strain>
    </source>
</reference>
<dbReference type="RefSeq" id="WP_157000320.1">
    <property type="nucleotide sequence ID" value="NZ_BAAANU010000051.1"/>
</dbReference>
<protein>
    <submittedName>
        <fullName evidence="3">mRNA-degrading endonuclease RelE of RelBE toxin-antitoxin system</fullName>
    </submittedName>
</protein>
<keyword evidence="2" id="KW-1277">Toxin-antitoxin system</keyword>
<dbReference type="PANTHER" id="PTHR35601">
    <property type="entry name" value="TOXIN RELE"/>
    <property type="match status" value="1"/>
</dbReference>
<dbReference type="SUPFAM" id="SSF143011">
    <property type="entry name" value="RelE-like"/>
    <property type="match status" value="1"/>
</dbReference>
<accession>A0A9X2GYY6</accession>
<keyword evidence="3" id="KW-0255">Endonuclease</keyword>
<dbReference type="Proteomes" id="UP001139722">
    <property type="component" value="Unassembled WGS sequence"/>
</dbReference>
<evidence type="ECO:0000256" key="2">
    <source>
        <dbReference type="ARBA" id="ARBA00022649"/>
    </source>
</evidence>
<dbReference type="Gene3D" id="3.30.2310.20">
    <property type="entry name" value="RelE-like"/>
    <property type="match status" value="1"/>
</dbReference>
<evidence type="ECO:0000256" key="1">
    <source>
        <dbReference type="ARBA" id="ARBA00006226"/>
    </source>
</evidence>
<organism evidence="3 4">
    <name type="scientific">Agromyces terreus</name>
    <dbReference type="NCBI Taxonomy" id="424795"/>
    <lineage>
        <taxon>Bacteria</taxon>
        <taxon>Bacillati</taxon>
        <taxon>Actinomycetota</taxon>
        <taxon>Actinomycetes</taxon>
        <taxon>Micrococcales</taxon>
        <taxon>Microbacteriaceae</taxon>
        <taxon>Agromyces</taxon>
    </lineage>
</organism>
<name>A0A9X2GYY6_9MICO</name>
<evidence type="ECO:0000313" key="4">
    <source>
        <dbReference type="Proteomes" id="UP001139722"/>
    </source>
</evidence>
<keyword evidence="3" id="KW-0540">Nuclease</keyword>
<comment type="caution">
    <text evidence="3">The sequence shown here is derived from an EMBL/GenBank/DDBJ whole genome shotgun (WGS) entry which is preliminary data.</text>
</comment>
<dbReference type="InterPro" id="IPR007712">
    <property type="entry name" value="RelE/ParE_toxin"/>
</dbReference>
<keyword evidence="4" id="KW-1185">Reference proteome</keyword>
<gene>
    <name evidence="3" type="ORF">BJ978_000667</name>
</gene>
<comment type="similarity">
    <text evidence="1">Belongs to the RelE toxin family.</text>
</comment>
<dbReference type="Pfam" id="PF05016">
    <property type="entry name" value="ParE_toxin"/>
    <property type="match status" value="1"/>
</dbReference>
<dbReference type="GO" id="GO:0004519">
    <property type="term" value="F:endonuclease activity"/>
    <property type="evidence" value="ECO:0007669"/>
    <property type="project" value="UniProtKB-KW"/>
</dbReference>
<dbReference type="AlphaFoldDB" id="A0A9X2GYY6"/>
<dbReference type="EMBL" id="JAMZDY010000001">
    <property type="protein sequence ID" value="MCP2369991.1"/>
    <property type="molecule type" value="Genomic_DNA"/>
</dbReference>
<dbReference type="OrthoDB" id="5326046at2"/>
<sequence length="90" mass="10539">MIWHVRFADPALRSLDRLPLKIAQAVVEFSTVTLPENPHRMSKPLQREFEGLRSARRGEYRVLFMLDDETGTLLVMRVAHRRDAYRLPPP</sequence>